<evidence type="ECO:0000313" key="1">
    <source>
        <dbReference type="EMBL" id="EGC45953.1"/>
    </source>
</evidence>
<reference evidence="2" key="1">
    <citation type="submission" date="2008-07" db="EMBL/GenBank/DDBJ databases">
        <title>Annotation of Ajellomyces capsulatus strain H88.</title>
        <authorList>
            <person name="Champion M."/>
            <person name="Cuomo C."/>
            <person name="Ma L.-J."/>
            <person name="Henn M.R."/>
            <person name="Sil A."/>
            <person name="Goldman B."/>
            <person name="Young S.K."/>
            <person name="Kodira C.D."/>
            <person name="Zeng Q."/>
            <person name="Koehrsen M."/>
            <person name="Alvarado L."/>
            <person name="Berlin A."/>
            <person name="Borenstein D."/>
            <person name="Chen Z."/>
            <person name="Engels R."/>
            <person name="Freedman E."/>
            <person name="Gellesch M."/>
            <person name="Goldberg J."/>
            <person name="Griggs A."/>
            <person name="Gujja S."/>
            <person name="Heiman D."/>
            <person name="Hepburn T."/>
            <person name="Howarth C."/>
            <person name="Jen D."/>
            <person name="Larson L."/>
            <person name="Lewis B."/>
            <person name="Mehta T."/>
            <person name="Park D."/>
            <person name="Pearson M."/>
            <person name="Roberts A."/>
            <person name="Saif S."/>
            <person name="Shea T."/>
            <person name="Shenoy N."/>
            <person name="Sisk P."/>
            <person name="Stolte C."/>
            <person name="Sykes S."/>
            <person name="Walk T."/>
            <person name="White J."/>
            <person name="Yandava C."/>
            <person name="Klein B."/>
            <person name="McEwen J.G."/>
            <person name="Puccia R."/>
            <person name="Goldman G.H."/>
            <person name="Felipe M.S."/>
            <person name="Nino-Vega G."/>
            <person name="San-Blas G."/>
            <person name="Taylor J."/>
            <person name="Mendoza L."/>
            <person name="Galagan J."/>
            <person name="Nusbaum C."/>
            <person name="Birren B."/>
        </authorList>
    </citation>
    <scope>NUCLEOTIDE SEQUENCE [LARGE SCALE GENOMIC DNA]</scope>
    <source>
        <strain evidence="2">H88</strain>
    </source>
</reference>
<dbReference type="AlphaFoldDB" id="F0UKJ9"/>
<evidence type="ECO:0000313" key="2">
    <source>
        <dbReference type="Proteomes" id="UP000008142"/>
    </source>
</evidence>
<gene>
    <name evidence="1" type="ORF">HCEG_05168</name>
</gene>
<proteinExistence type="predicted"/>
<protein>
    <submittedName>
        <fullName evidence="1">Predicted protein</fullName>
    </submittedName>
</protein>
<accession>F0UKJ9</accession>
<dbReference type="HOGENOM" id="CLU_128279_0_0_1"/>
<name>F0UKJ9_AJEC8</name>
<dbReference type="EMBL" id="DS990639">
    <property type="protein sequence ID" value="EGC45953.1"/>
    <property type="molecule type" value="Genomic_DNA"/>
</dbReference>
<dbReference type="OMA" id="CHLQNSA"/>
<sequence>MANFEPCLHCDGPEPSARHDGLWCIGLETLEIRGVDLLEILASEKRVPASSEQLTALQKCDEPCEAESQAGNTKCKQPMQQALDLVLFSKLLILPAKQAPASGPSNVSHDSHLALMQGPPTRPYPAVDCHLQNSAESLVKLTEQLDLLKSALSIFKLRLGLRPHRKLETVEFDFTNTAAS</sequence>
<dbReference type="Proteomes" id="UP000008142">
    <property type="component" value="Unassembled WGS sequence"/>
</dbReference>
<organism evidence="2">
    <name type="scientific">Ajellomyces capsulatus (strain H88)</name>
    <name type="common">Darling's disease fungus</name>
    <name type="synonym">Histoplasma capsulatum</name>
    <dbReference type="NCBI Taxonomy" id="544711"/>
    <lineage>
        <taxon>Eukaryota</taxon>
        <taxon>Fungi</taxon>
        <taxon>Dikarya</taxon>
        <taxon>Ascomycota</taxon>
        <taxon>Pezizomycotina</taxon>
        <taxon>Eurotiomycetes</taxon>
        <taxon>Eurotiomycetidae</taxon>
        <taxon>Onygenales</taxon>
        <taxon>Ajellomycetaceae</taxon>
        <taxon>Histoplasma</taxon>
    </lineage>
</organism>